<dbReference type="Pfam" id="PF02840">
    <property type="entry name" value="Prp18"/>
    <property type="match status" value="1"/>
</dbReference>
<evidence type="ECO:0000256" key="2">
    <source>
        <dbReference type="ARBA" id="ARBA00008137"/>
    </source>
</evidence>
<comment type="similarity">
    <text evidence="2">Belongs to the PRP18 family.</text>
</comment>
<keyword evidence="6" id="KW-0508">mRNA splicing</keyword>
<dbReference type="InterPro" id="IPR004098">
    <property type="entry name" value="Prp18"/>
</dbReference>
<dbReference type="SMART" id="SM00500">
    <property type="entry name" value="SFM"/>
    <property type="match status" value="1"/>
</dbReference>
<accession>A0A0X3PZE5</accession>
<sequence>MDLLAAEIARKRKALEDKELITPERKYFRRKELTKKNEEEYAEKCKYRTNIIDTANESELSGLIGSTPEENLLLKKFEREREEKAKGKLMPRKDVIRLLRERNQPICLFGESEYDTFQRLKRIQLLEPETKGLRNDLIAALEKVDEDEDETVFSTNRSQPSVDGADGSHEGHGGLEVAIKRDYISPEEIDVLKLKLSAFVALREGTATDDATAAAVKICHMSVQHRIAPEDEQKAREEVSNHVLRYLKFLLSLWGTTLNERSKEEKLTFQGKIASATYNQTLEYIKPLFKRLKTKRCQDDILDSLVKIVVLLMDRNHIKANDAFLELAIGNAPWPLGVTSHGIHSRTAQEKIHAKNVAHVLNDETQRKFIQAIKRLMTKAQIYFPADPSRCVNYMGSS</sequence>
<proteinExistence type="inferred from homology"/>
<dbReference type="PANTHER" id="PTHR13007">
    <property type="entry name" value="PRE-MRNA SPLICING FACTOR-RELATED"/>
    <property type="match status" value="1"/>
</dbReference>
<dbReference type="EMBL" id="GEEE01010599">
    <property type="protein sequence ID" value="JAP52626.1"/>
    <property type="molecule type" value="Transcribed_RNA"/>
</dbReference>
<dbReference type="GO" id="GO:0046540">
    <property type="term" value="C:U4/U6 x U5 tri-snRNP complex"/>
    <property type="evidence" value="ECO:0007669"/>
    <property type="project" value="TreeGrafter"/>
</dbReference>
<feature type="compositionally biased region" description="Polar residues" evidence="9">
    <location>
        <begin position="152"/>
        <end position="161"/>
    </location>
</feature>
<evidence type="ECO:0000256" key="9">
    <source>
        <dbReference type="SAM" id="MobiDB-lite"/>
    </source>
</evidence>
<comment type="subcellular location">
    <subcellularLocation>
        <location evidence="1">Nucleus</location>
    </subcellularLocation>
</comment>
<keyword evidence="7" id="KW-0539">Nucleus</keyword>
<dbReference type="InterPro" id="IPR036285">
    <property type="entry name" value="PRP4-like_sf"/>
</dbReference>
<name>A0A0X3PZE5_SCHSO</name>
<dbReference type="GO" id="GO:0000350">
    <property type="term" value="P:generation of catalytic spliceosome for second transesterification step"/>
    <property type="evidence" value="ECO:0007669"/>
    <property type="project" value="TreeGrafter"/>
</dbReference>
<dbReference type="AlphaFoldDB" id="A0A0X3PZE5"/>
<evidence type="ECO:0000313" key="11">
    <source>
        <dbReference type="EMBL" id="JAP52626.1"/>
    </source>
</evidence>
<protein>
    <recommendedName>
        <fullName evidence="3">Pre-mRNA-splicing factor 18</fullName>
    </recommendedName>
    <alternativeName>
        <fullName evidence="8">PRP18 homolog</fullName>
    </alternativeName>
</protein>
<evidence type="ECO:0000256" key="6">
    <source>
        <dbReference type="ARBA" id="ARBA00023187"/>
    </source>
</evidence>
<evidence type="ECO:0000256" key="3">
    <source>
        <dbReference type="ARBA" id="ARBA00018242"/>
    </source>
</evidence>
<evidence type="ECO:0000256" key="8">
    <source>
        <dbReference type="ARBA" id="ARBA00031388"/>
    </source>
</evidence>
<dbReference type="SUPFAM" id="SSF47938">
    <property type="entry name" value="Functional domain of the splicing factor Prp18"/>
    <property type="match status" value="1"/>
</dbReference>
<dbReference type="Pfam" id="PF08799">
    <property type="entry name" value="PRP4"/>
    <property type="match status" value="1"/>
</dbReference>
<dbReference type="InterPro" id="IPR014906">
    <property type="entry name" value="PRP4-like"/>
</dbReference>
<evidence type="ECO:0000256" key="7">
    <source>
        <dbReference type="ARBA" id="ARBA00023242"/>
    </source>
</evidence>
<evidence type="ECO:0000259" key="10">
    <source>
        <dbReference type="SMART" id="SM00500"/>
    </source>
</evidence>
<dbReference type="GO" id="GO:0005682">
    <property type="term" value="C:U5 snRNP"/>
    <property type="evidence" value="ECO:0007669"/>
    <property type="project" value="TreeGrafter"/>
</dbReference>
<evidence type="ECO:0000256" key="5">
    <source>
        <dbReference type="ARBA" id="ARBA00022728"/>
    </source>
</evidence>
<dbReference type="InterPro" id="IPR039979">
    <property type="entry name" value="PRPF18"/>
</dbReference>
<evidence type="ECO:0000256" key="4">
    <source>
        <dbReference type="ARBA" id="ARBA00022664"/>
    </source>
</evidence>
<keyword evidence="4" id="KW-0507">mRNA processing</keyword>
<dbReference type="GO" id="GO:0071021">
    <property type="term" value="C:U2-type post-spliceosomal complex"/>
    <property type="evidence" value="ECO:0007669"/>
    <property type="project" value="TreeGrafter"/>
</dbReference>
<dbReference type="PANTHER" id="PTHR13007:SF19">
    <property type="entry name" value="PRE-MRNA-SPLICING FACTOR 18"/>
    <property type="match status" value="1"/>
</dbReference>
<dbReference type="SUPFAM" id="SSF158230">
    <property type="entry name" value="PRP4-like"/>
    <property type="match status" value="1"/>
</dbReference>
<feature type="domain" description="Pre-mRNA processing factor 4 (PRP4)-like" evidence="10">
    <location>
        <begin position="90"/>
        <end position="139"/>
    </location>
</feature>
<reference evidence="11" key="1">
    <citation type="submission" date="2016-01" db="EMBL/GenBank/DDBJ databases">
        <title>Reference transcriptome for the parasite Schistocephalus solidus: insights into the molecular evolution of parasitism.</title>
        <authorList>
            <person name="Hebert F.O."/>
            <person name="Grambauer S."/>
            <person name="Barber I."/>
            <person name="Landry C.R."/>
            <person name="Aubin-Horth N."/>
        </authorList>
    </citation>
    <scope>NUCLEOTIDE SEQUENCE</scope>
</reference>
<gene>
    <name evidence="11" type="primary">PRP18</name>
    <name evidence="11" type="ORF">TR139817</name>
</gene>
<keyword evidence="5" id="KW-0747">Spliceosome</keyword>
<feature type="region of interest" description="Disordered" evidence="9">
    <location>
        <begin position="149"/>
        <end position="171"/>
    </location>
</feature>
<evidence type="ECO:0000256" key="1">
    <source>
        <dbReference type="ARBA" id="ARBA00004123"/>
    </source>
</evidence>
<dbReference type="Gene3D" id="1.20.940.10">
    <property type="entry name" value="Functional domain of the splicing factor Prp18"/>
    <property type="match status" value="1"/>
</dbReference>
<dbReference type="Gene3D" id="4.10.280.110">
    <property type="entry name" value="Pre-mRNA processing factor 4 domain"/>
    <property type="match status" value="1"/>
</dbReference>
<organism evidence="11">
    <name type="scientific">Schistocephalus solidus</name>
    <name type="common">Tapeworm</name>
    <dbReference type="NCBI Taxonomy" id="70667"/>
    <lineage>
        <taxon>Eukaryota</taxon>
        <taxon>Metazoa</taxon>
        <taxon>Spiralia</taxon>
        <taxon>Lophotrochozoa</taxon>
        <taxon>Platyhelminthes</taxon>
        <taxon>Cestoda</taxon>
        <taxon>Eucestoda</taxon>
        <taxon>Diphyllobothriidea</taxon>
        <taxon>Diphyllobothriidae</taxon>
        <taxon>Schistocephalus</taxon>
    </lineage>
</organism>